<organism evidence="1">
    <name type="scientific">marine sediment metagenome</name>
    <dbReference type="NCBI Taxonomy" id="412755"/>
    <lineage>
        <taxon>unclassified sequences</taxon>
        <taxon>metagenomes</taxon>
        <taxon>ecological metagenomes</taxon>
    </lineage>
</organism>
<protein>
    <submittedName>
        <fullName evidence="1">Uncharacterized protein</fullName>
    </submittedName>
</protein>
<name>X1MG26_9ZZZZ</name>
<sequence>MKKEIKNKEATERVKYIIEGRRWFDRINGNTYHSVTIVDAT</sequence>
<proteinExistence type="predicted"/>
<gene>
    <name evidence="1" type="ORF">S06H3_34478</name>
</gene>
<accession>X1MG26</accession>
<reference evidence="1" key="1">
    <citation type="journal article" date="2014" name="Front. Microbiol.">
        <title>High frequency of phylogenetically diverse reductive dehalogenase-homologous genes in deep subseafloor sedimentary metagenomes.</title>
        <authorList>
            <person name="Kawai M."/>
            <person name="Futagami T."/>
            <person name="Toyoda A."/>
            <person name="Takaki Y."/>
            <person name="Nishi S."/>
            <person name="Hori S."/>
            <person name="Arai W."/>
            <person name="Tsubouchi T."/>
            <person name="Morono Y."/>
            <person name="Uchiyama I."/>
            <person name="Ito T."/>
            <person name="Fujiyama A."/>
            <person name="Inagaki F."/>
            <person name="Takami H."/>
        </authorList>
    </citation>
    <scope>NUCLEOTIDE SEQUENCE</scope>
    <source>
        <strain evidence="1">Expedition CK06-06</strain>
    </source>
</reference>
<feature type="non-terminal residue" evidence="1">
    <location>
        <position position="41"/>
    </location>
</feature>
<dbReference type="AlphaFoldDB" id="X1MG26"/>
<dbReference type="EMBL" id="BARV01020705">
    <property type="protein sequence ID" value="GAI30233.1"/>
    <property type="molecule type" value="Genomic_DNA"/>
</dbReference>
<evidence type="ECO:0000313" key="1">
    <source>
        <dbReference type="EMBL" id="GAI30233.1"/>
    </source>
</evidence>
<comment type="caution">
    <text evidence="1">The sequence shown here is derived from an EMBL/GenBank/DDBJ whole genome shotgun (WGS) entry which is preliminary data.</text>
</comment>